<evidence type="ECO:0000256" key="1">
    <source>
        <dbReference type="SAM" id="Phobius"/>
    </source>
</evidence>
<keyword evidence="1" id="KW-1133">Transmembrane helix</keyword>
<proteinExistence type="predicted"/>
<keyword evidence="1" id="KW-0812">Transmembrane</keyword>
<accession>A0A6A5KCF1</accession>
<protein>
    <submittedName>
        <fullName evidence="2">Uncharacterized protein</fullName>
    </submittedName>
</protein>
<sequence length="178" mass="19446">MRNLARNQPNHTVPAAAYLDSPISHAWNTSQYSLNLLICSHLVKAHHIHNGLNHLFHHAHLTMAVLGTREASSFIHGALQEAEGLSGGGIAGIVVGCVVVGLLLVPVLGIVWVRAFVTKRRKVLRTVGEMGETVENRGSDLPPVVRLLRQRSPLESNENFAQSRVEWIGCSFELSQAV</sequence>
<evidence type="ECO:0000313" key="2">
    <source>
        <dbReference type="EMBL" id="KAF1832084.1"/>
    </source>
</evidence>
<keyword evidence="1" id="KW-0472">Membrane</keyword>
<dbReference type="EMBL" id="ML975347">
    <property type="protein sequence ID" value="KAF1832084.1"/>
    <property type="molecule type" value="Genomic_DNA"/>
</dbReference>
<dbReference type="Proteomes" id="UP000800040">
    <property type="component" value="Unassembled WGS sequence"/>
</dbReference>
<feature type="transmembrane region" description="Helical" evidence="1">
    <location>
        <begin position="90"/>
        <end position="113"/>
    </location>
</feature>
<reference evidence="2" key="1">
    <citation type="submission" date="2020-01" db="EMBL/GenBank/DDBJ databases">
        <authorList>
            <consortium name="DOE Joint Genome Institute"/>
            <person name="Haridas S."/>
            <person name="Albert R."/>
            <person name="Binder M."/>
            <person name="Bloem J."/>
            <person name="Labutti K."/>
            <person name="Salamov A."/>
            <person name="Andreopoulos B."/>
            <person name="Baker S.E."/>
            <person name="Barry K."/>
            <person name="Bills G."/>
            <person name="Bluhm B.H."/>
            <person name="Cannon C."/>
            <person name="Castanera R."/>
            <person name="Culley D.E."/>
            <person name="Daum C."/>
            <person name="Ezra D."/>
            <person name="Gonzalez J.B."/>
            <person name="Henrissat B."/>
            <person name="Kuo A."/>
            <person name="Liang C."/>
            <person name="Lipzen A."/>
            <person name="Lutzoni F."/>
            <person name="Magnuson J."/>
            <person name="Mondo S."/>
            <person name="Nolan M."/>
            <person name="Ohm R."/>
            <person name="Pangilinan J."/>
            <person name="Park H.-J."/>
            <person name="Ramirez L."/>
            <person name="Alfaro M."/>
            <person name="Sun H."/>
            <person name="Tritt A."/>
            <person name="Yoshinaga Y."/>
            <person name="Zwiers L.-H."/>
            <person name="Turgeon B.G."/>
            <person name="Goodwin S.B."/>
            <person name="Spatafora J.W."/>
            <person name="Crous P.W."/>
            <person name="Grigoriev I.V."/>
        </authorList>
    </citation>
    <scope>NUCLEOTIDE SEQUENCE</scope>
    <source>
        <strain evidence="2">P77</strain>
    </source>
</reference>
<evidence type="ECO:0000313" key="3">
    <source>
        <dbReference type="Proteomes" id="UP000800040"/>
    </source>
</evidence>
<gene>
    <name evidence="2" type="ORF">BDW02DRAFT_571414</name>
</gene>
<keyword evidence="3" id="KW-1185">Reference proteome</keyword>
<dbReference type="AlphaFoldDB" id="A0A6A5KCF1"/>
<organism evidence="2 3">
    <name type="scientific">Decorospora gaudefroyi</name>
    <dbReference type="NCBI Taxonomy" id="184978"/>
    <lineage>
        <taxon>Eukaryota</taxon>
        <taxon>Fungi</taxon>
        <taxon>Dikarya</taxon>
        <taxon>Ascomycota</taxon>
        <taxon>Pezizomycotina</taxon>
        <taxon>Dothideomycetes</taxon>
        <taxon>Pleosporomycetidae</taxon>
        <taxon>Pleosporales</taxon>
        <taxon>Pleosporineae</taxon>
        <taxon>Pleosporaceae</taxon>
        <taxon>Decorospora</taxon>
    </lineage>
</organism>
<name>A0A6A5KCF1_9PLEO</name>